<proteinExistence type="predicted"/>
<sequence length="222" mass="26503">MDATFMQHWHTICNKCSLDLMLLTVDHLTTRIKESKGEIETLRAKFVSEKGEDYVYKMLSQHTEQLQRLWENAAKFERDVNDNLLDRVYSWREERGGRREDCTGWREDQIGQQEPRGRYGEAHGRREEYGMEEGYDWQRSRGRARTGLPVKQWRSRQKQNSQHREWRDMPSSSNEASSTSSAHHYLEGDSEEIGQTTQRQFRNPRAPIPREDYPQKTRPNRR</sequence>
<protein>
    <submittedName>
        <fullName evidence="2">Uncharacterized protein</fullName>
    </submittedName>
</protein>
<feature type="region of interest" description="Disordered" evidence="1">
    <location>
        <begin position="139"/>
        <end position="222"/>
    </location>
</feature>
<feature type="compositionally biased region" description="Low complexity" evidence="1">
    <location>
        <begin position="171"/>
        <end position="181"/>
    </location>
</feature>
<feature type="region of interest" description="Disordered" evidence="1">
    <location>
        <begin position="103"/>
        <end position="125"/>
    </location>
</feature>
<evidence type="ECO:0000313" key="3">
    <source>
        <dbReference type="Proteomes" id="UP000694892"/>
    </source>
</evidence>
<evidence type="ECO:0000313" key="2">
    <source>
        <dbReference type="EMBL" id="OCT64157.1"/>
    </source>
</evidence>
<organism evidence="2 3">
    <name type="scientific">Xenopus laevis</name>
    <name type="common">African clawed frog</name>
    <dbReference type="NCBI Taxonomy" id="8355"/>
    <lineage>
        <taxon>Eukaryota</taxon>
        <taxon>Metazoa</taxon>
        <taxon>Chordata</taxon>
        <taxon>Craniata</taxon>
        <taxon>Vertebrata</taxon>
        <taxon>Euteleostomi</taxon>
        <taxon>Amphibia</taxon>
        <taxon>Batrachia</taxon>
        <taxon>Anura</taxon>
        <taxon>Pipoidea</taxon>
        <taxon>Pipidae</taxon>
        <taxon>Xenopodinae</taxon>
        <taxon>Xenopus</taxon>
        <taxon>Xenopus</taxon>
    </lineage>
</organism>
<dbReference type="EMBL" id="CM004482">
    <property type="protein sequence ID" value="OCT64157.1"/>
    <property type="molecule type" value="Genomic_DNA"/>
</dbReference>
<reference evidence="3" key="1">
    <citation type="journal article" date="2016" name="Nature">
        <title>Genome evolution in the allotetraploid frog Xenopus laevis.</title>
        <authorList>
            <person name="Session A.M."/>
            <person name="Uno Y."/>
            <person name="Kwon T."/>
            <person name="Chapman J.A."/>
            <person name="Toyoda A."/>
            <person name="Takahashi S."/>
            <person name="Fukui A."/>
            <person name="Hikosaka A."/>
            <person name="Suzuki A."/>
            <person name="Kondo M."/>
            <person name="van Heeringen S.J."/>
            <person name="Quigley I."/>
            <person name="Heinz S."/>
            <person name="Ogino H."/>
            <person name="Ochi H."/>
            <person name="Hellsten U."/>
            <person name="Lyons J.B."/>
            <person name="Simakov O."/>
            <person name="Putnam N."/>
            <person name="Stites J."/>
            <person name="Kuroki Y."/>
            <person name="Tanaka T."/>
            <person name="Michiue T."/>
            <person name="Watanabe M."/>
            <person name="Bogdanovic O."/>
            <person name="Lister R."/>
            <person name="Georgiou G."/>
            <person name="Paranjpe S.S."/>
            <person name="van Kruijsbergen I."/>
            <person name="Shu S."/>
            <person name="Carlson J."/>
            <person name="Kinoshita T."/>
            <person name="Ohta Y."/>
            <person name="Mawaribuchi S."/>
            <person name="Jenkins J."/>
            <person name="Grimwood J."/>
            <person name="Schmutz J."/>
            <person name="Mitros T."/>
            <person name="Mozaffari S.V."/>
            <person name="Suzuki Y."/>
            <person name="Haramoto Y."/>
            <person name="Yamamoto T.S."/>
            <person name="Takagi C."/>
            <person name="Heald R."/>
            <person name="Miller K."/>
            <person name="Haudenschild C."/>
            <person name="Kitzman J."/>
            <person name="Nakayama T."/>
            <person name="Izutsu Y."/>
            <person name="Robert J."/>
            <person name="Fortriede J."/>
            <person name="Burns K."/>
            <person name="Lotay V."/>
            <person name="Karimi K."/>
            <person name="Yasuoka Y."/>
            <person name="Dichmann D.S."/>
            <person name="Flajnik M.F."/>
            <person name="Houston D.W."/>
            <person name="Shendure J."/>
            <person name="DuPasquier L."/>
            <person name="Vize P.D."/>
            <person name="Zorn A.M."/>
            <person name="Ito M."/>
            <person name="Marcotte E.M."/>
            <person name="Wallingford J.B."/>
            <person name="Ito Y."/>
            <person name="Asashima M."/>
            <person name="Ueno N."/>
            <person name="Matsuda Y."/>
            <person name="Veenstra G.J."/>
            <person name="Fujiyama A."/>
            <person name="Harland R.M."/>
            <person name="Taira M."/>
            <person name="Rokhsar D.S."/>
        </authorList>
    </citation>
    <scope>NUCLEOTIDE SEQUENCE [LARGE SCALE GENOMIC DNA]</scope>
    <source>
        <strain evidence="3">J</strain>
    </source>
</reference>
<name>A0A974H417_XENLA</name>
<gene>
    <name evidence="2" type="ORF">XELAEV_18045258mg</name>
</gene>
<evidence type="ECO:0000256" key="1">
    <source>
        <dbReference type="SAM" id="MobiDB-lite"/>
    </source>
</evidence>
<accession>A0A974H417</accession>
<dbReference type="AlphaFoldDB" id="A0A974H417"/>
<dbReference type="Proteomes" id="UP000694892">
    <property type="component" value="Chromosome 9_10L"/>
</dbReference>